<evidence type="ECO:0000313" key="2">
    <source>
        <dbReference type="EMBL" id="KAK7013627.1"/>
    </source>
</evidence>
<dbReference type="Gene3D" id="3.60.130.30">
    <property type="match status" value="1"/>
</dbReference>
<sequence length="521" mass="57860">MQPNNQQAIHKLFDPSETRSGQSYSPYLAGVDEELEALLLRAFLIAEDPENESPLSTPPSSPPSTPRLSPQALEDPQPSPAVEEPPDTPLTPPLERVQRSQTTEHPSRKRRIKSSAEVAREKAKSKQARRKARRSETSVVFSRQPEYLVQHSLRASILQAAQVVQQTFNISRDFHPAQSGFLGLEKDLPEKRDYTLQELTDPEGKYKFSKLPHNPDASQPLTSTSGAVMGVIIPGPQHDPTWAENVQEANQMIERLGKVAKFSPPRLTQTQRLLLAQGLGGPNAAHARRGPHNSLAYGPSLGNGQKEPQMLRVSPPNQPVLDEIRKSRVFQRFARFMSSGLLGWAPSLFLYYARTIAPLLEKQPELHLPFEKCIFTAFTVNFGPRTVCYPHRDVKNLAFGWCGITALGDYNWATGGHFVLWDLKLVVEFPPGTTILIPSAMVCHSNTAIGPSEKRYSFAMYTAGGLFRWVEHGFTPEKVYQTTRTRAQAVVEGKDRWTSGLALFSTLDQLGKIGGKSTGAK</sequence>
<dbReference type="AlphaFoldDB" id="A0AAW0AL33"/>
<comment type="caution">
    <text evidence="2">The sequence shown here is derived from an EMBL/GenBank/DDBJ whole genome shotgun (WGS) entry which is preliminary data.</text>
</comment>
<gene>
    <name evidence="2" type="ORF">VNI00_019463</name>
</gene>
<dbReference type="EMBL" id="JAYKXP010000385">
    <property type="protein sequence ID" value="KAK7013627.1"/>
    <property type="molecule type" value="Genomic_DNA"/>
</dbReference>
<feature type="region of interest" description="Disordered" evidence="1">
    <location>
        <begin position="49"/>
        <end position="141"/>
    </location>
</feature>
<evidence type="ECO:0000313" key="3">
    <source>
        <dbReference type="Proteomes" id="UP001383192"/>
    </source>
</evidence>
<keyword evidence="3" id="KW-1185">Reference proteome</keyword>
<feature type="compositionally biased region" description="Pro residues" evidence="1">
    <location>
        <begin position="56"/>
        <end position="65"/>
    </location>
</feature>
<feature type="region of interest" description="Disordered" evidence="1">
    <location>
        <begin position="1"/>
        <end position="25"/>
    </location>
</feature>
<name>A0AAW0AL33_9AGAR</name>
<organism evidence="2 3">
    <name type="scientific">Paramarasmius palmivorus</name>
    <dbReference type="NCBI Taxonomy" id="297713"/>
    <lineage>
        <taxon>Eukaryota</taxon>
        <taxon>Fungi</taxon>
        <taxon>Dikarya</taxon>
        <taxon>Basidiomycota</taxon>
        <taxon>Agaricomycotina</taxon>
        <taxon>Agaricomycetes</taxon>
        <taxon>Agaricomycetidae</taxon>
        <taxon>Agaricales</taxon>
        <taxon>Marasmiineae</taxon>
        <taxon>Marasmiaceae</taxon>
        <taxon>Paramarasmius</taxon>
    </lineage>
</organism>
<dbReference type="Proteomes" id="UP001383192">
    <property type="component" value="Unassembled WGS sequence"/>
</dbReference>
<reference evidence="2 3" key="1">
    <citation type="submission" date="2024-01" db="EMBL/GenBank/DDBJ databases">
        <title>A draft genome for a cacao thread blight-causing isolate of Paramarasmius palmivorus.</title>
        <authorList>
            <person name="Baruah I.K."/>
            <person name="Bukari Y."/>
            <person name="Amoako-Attah I."/>
            <person name="Meinhardt L.W."/>
            <person name="Bailey B.A."/>
            <person name="Cohen S.P."/>
        </authorList>
    </citation>
    <scope>NUCLEOTIDE SEQUENCE [LARGE SCALE GENOMIC DNA]</scope>
    <source>
        <strain evidence="2 3">GH-12</strain>
    </source>
</reference>
<evidence type="ECO:0000256" key="1">
    <source>
        <dbReference type="SAM" id="MobiDB-lite"/>
    </source>
</evidence>
<proteinExistence type="predicted"/>
<accession>A0AAW0AL33</accession>
<protein>
    <submittedName>
        <fullName evidence="2">Uncharacterized protein</fullName>
    </submittedName>
</protein>